<dbReference type="GO" id="GO:0080120">
    <property type="term" value="P:CAAX-box protein maturation"/>
    <property type="evidence" value="ECO:0007669"/>
    <property type="project" value="UniProtKB-ARBA"/>
</dbReference>
<feature type="transmembrane region" description="Helical" evidence="1">
    <location>
        <begin position="197"/>
        <end position="215"/>
    </location>
</feature>
<dbReference type="AlphaFoldDB" id="A0A2P8CHD7"/>
<comment type="caution">
    <text evidence="3">The sequence shown here is derived from an EMBL/GenBank/DDBJ whole genome shotgun (WGS) entry which is preliminary data.</text>
</comment>
<feature type="transmembrane region" description="Helical" evidence="1">
    <location>
        <begin position="74"/>
        <end position="98"/>
    </location>
</feature>
<name>A0A2P8CHD7_9BACT</name>
<dbReference type="EMBL" id="PYGC01000002">
    <property type="protein sequence ID" value="PSK84346.1"/>
    <property type="molecule type" value="Genomic_DNA"/>
</dbReference>
<evidence type="ECO:0000259" key="2">
    <source>
        <dbReference type="Pfam" id="PF02517"/>
    </source>
</evidence>
<dbReference type="PANTHER" id="PTHR35797">
    <property type="entry name" value="PROTEASE-RELATED"/>
    <property type="match status" value="1"/>
</dbReference>
<reference evidence="3 4" key="1">
    <citation type="submission" date="2018-03" db="EMBL/GenBank/DDBJ databases">
        <title>Genomic Encyclopedia of Archaeal and Bacterial Type Strains, Phase II (KMG-II): from individual species to whole genera.</title>
        <authorList>
            <person name="Goeker M."/>
        </authorList>
    </citation>
    <scope>NUCLEOTIDE SEQUENCE [LARGE SCALE GENOMIC DNA]</scope>
    <source>
        <strain evidence="3 4">DSM 27267</strain>
    </source>
</reference>
<feature type="transmembrane region" description="Helical" evidence="1">
    <location>
        <begin position="140"/>
        <end position="159"/>
    </location>
</feature>
<dbReference type="Proteomes" id="UP000240621">
    <property type="component" value="Unassembled WGS sequence"/>
</dbReference>
<dbReference type="RefSeq" id="WP_106540951.1">
    <property type="nucleotide sequence ID" value="NZ_BLAU01000001.1"/>
</dbReference>
<feature type="transmembrane region" description="Helical" evidence="1">
    <location>
        <begin position="9"/>
        <end position="28"/>
    </location>
</feature>
<dbReference type="GO" id="GO:0006508">
    <property type="term" value="P:proteolysis"/>
    <property type="evidence" value="ECO:0007669"/>
    <property type="project" value="UniProtKB-KW"/>
</dbReference>
<protein>
    <submittedName>
        <fullName evidence="3">CAAX prenyl protease-like protein</fullName>
    </submittedName>
</protein>
<dbReference type="Pfam" id="PF02517">
    <property type="entry name" value="Rce1-like"/>
    <property type="match status" value="1"/>
</dbReference>
<evidence type="ECO:0000313" key="4">
    <source>
        <dbReference type="Proteomes" id="UP000240621"/>
    </source>
</evidence>
<dbReference type="InterPro" id="IPR042150">
    <property type="entry name" value="MmRce1-like"/>
</dbReference>
<keyword evidence="1" id="KW-0472">Membrane</keyword>
<dbReference type="OrthoDB" id="9777755at2"/>
<feature type="transmembrane region" description="Helical" evidence="1">
    <location>
        <begin position="34"/>
        <end position="53"/>
    </location>
</feature>
<keyword evidence="3" id="KW-0645">Protease</keyword>
<keyword evidence="1" id="KW-1133">Transmembrane helix</keyword>
<proteinExistence type="predicted"/>
<feature type="transmembrane region" description="Helical" evidence="1">
    <location>
        <begin position="110"/>
        <end position="128"/>
    </location>
</feature>
<accession>A0A2P8CHD7</accession>
<dbReference type="InterPro" id="IPR003675">
    <property type="entry name" value="Rce1/LyrA-like_dom"/>
</dbReference>
<feature type="transmembrane region" description="Helical" evidence="1">
    <location>
        <begin position="227"/>
        <end position="245"/>
    </location>
</feature>
<feature type="domain" description="CAAX prenyl protease 2/Lysostaphin resistance protein A-like" evidence="2">
    <location>
        <begin position="111"/>
        <end position="209"/>
    </location>
</feature>
<evidence type="ECO:0000256" key="1">
    <source>
        <dbReference type="SAM" id="Phobius"/>
    </source>
</evidence>
<gene>
    <name evidence="3" type="ORF">CLV93_102132</name>
</gene>
<keyword evidence="3" id="KW-0378">Hydrolase</keyword>
<sequence>MSRQEKQEIIVFSVSAIILSSLICFVAYKTDNSNLSILSVFTPSVLALVFTAINKGKKGVDELFVKQTIRKTKFKWLLVSLLGIPIVASLAVLTSLNFELSKFSLRTSQLMPQVVVIILIALGEEYGWRGFLLPRLLKRLSLFSSAIILGFIWGFWHFPAYLIGTGVPLQMNFLVFLLWVVLGSLFIGWIYYYTRSVLTSILAHISANLAFNYLMFLPEFTGSMKPFWFFILYLSIMMLVVLYVTRKDLVKSSAGTLDATFAK</sequence>
<keyword evidence="1" id="KW-0812">Transmembrane</keyword>
<dbReference type="PANTHER" id="PTHR35797:SF1">
    <property type="entry name" value="PROTEASE"/>
    <property type="match status" value="1"/>
</dbReference>
<dbReference type="GO" id="GO:0004175">
    <property type="term" value="F:endopeptidase activity"/>
    <property type="evidence" value="ECO:0007669"/>
    <property type="project" value="UniProtKB-ARBA"/>
</dbReference>
<feature type="transmembrane region" description="Helical" evidence="1">
    <location>
        <begin position="171"/>
        <end position="192"/>
    </location>
</feature>
<organism evidence="3 4">
    <name type="scientific">Prolixibacter denitrificans</name>
    <dbReference type="NCBI Taxonomy" id="1541063"/>
    <lineage>
        <taxon>Bacteria</taxon>
        <taxon>Pseudomonadati</taxon>
        <taxon>Bacteroidota</taxon>
        <taxon>Bacteroidia</taxon>
        <taxon>Marinilabiliales</taxon>
        <taxon>Prolixibacteraceae</taxon>
        <taxon>Prolixibacter</taxon>
    </lineage>
</organism>
<evidence type="ECO:0000313" key="3">
    <source>
        <dbReference type="EMBL" id="PSK84346.1"/>
    </source>
</evidence>